<proteinExistence type="predicted"/>
<dbReference type="Gene3D" id="3.30.420.10">
    <property type="entry name" value="Ribonuclease H-like superfamily/Ribonuclease H"/>
    <property type="match status" value="1"/>
</dbReference>
<organism evidence="4 5">
    <name type="scientific">Papaver somniferum</name>
    <name type="common">Opium poppy</name>
    <dbReference type="NCBI Taxonomy" id="3469"/>
    <lineage>
        <taxon>Eukaryota</taxon>
        <taxon>Viridiplantae</taxon>
        <taxon>Streptophyta</taxon>
        <taxon>Embryophyta</taxon>
        <taxon>Tracheophyta</taxon>
        <taxon>Spermatophyta</taxon>
        <taxon>Magnoliopsida</taxon>
        <taxon>Ranunculales</taxon>
        <taxon>Papaveraceae</taxon>
        <taxon>Papaveroideae</taxon>
        <taxon>Papaver</taxon>
    </lineage>
</organism>
<dbReference type="PANTHER" id="PTHR47481:SF41">
    <property type="entry name" value="COPIA-LIKE POLYPROTEIN_RETROTRANSPOSON"/>
    <property type="match status" value="1"/>
</dbReference>
<dbReference type="AlphaFoldDB" id="A0A4Y7JWU4"/>
<evidence type="ECO:0000259" key="3">
    <source>
        <dbReference type="Pfam" id="PF22936"/>
    </source>
</evidence>
<feature type="region of interest" description="Disordered" evidence="1">
    <location>
        <begin position="281"/>
        <end position="323"/>
    </location>
</feature>
<dbReference type="PANTHER" id="PTHR47481">
    <property type="match status" value="1"/>
</dbReference>
<protein>
    <submittedName>
        <fullName evidence="4">Uncharacterized protein</fullName>
    </submittedName>
</protein>
<gene>
    <name evidence="4" type="ORF">C5167_008223</name>
</gene>
<dbReference type="InterPro" id="IPR025724">
    <property type="entry name" value="GAG-pre-integrase_dom"/>
</dbReference>
<keyword evidence="5" id="KW-1185">Reference proteome</keyword>
<feature type="region of interest" description="Disordered" evidence="1">
    <location>
        <begin position="196"/>
        <end position="259"/>
    </location>
</feature>
<dbReference type="InterPro" id="IPR012337">
    <property type="entry name" value="RNaseH-like_sf"/>
</dbReference>
<feature type="compositionally biased region" description="Low complexity" evidence="1">
    <location>
        <begin position="294"/>
        <end position="312"/>
    </location>
</feature>
<feature type="domain" description="GAG-pre-integrase" evidence="2">
    <location>
        <begin position="459"/>
        <end position="528"/>
    </location>
</feature>
<dbReference type="Pfam" id="PF14223">
    <property type="entry name" value="Retrotran_gag_2"/>
    <property type="match status" value="1"/>
</dbReference>
<reference evidence="4 5" key="1">
    <citation type="journal article" date="2018" name="Science">
        <title>The opium poppy genome and morphinan production.</title>
        <authorList>
            <person name="Guo L."/>
            <person name="Winzer T."/>
            <person name="Yang X."/>
            <person name="Li Y."/>
            <person name="Ning Z."/>
            <person name="He Z."/>
            <person name="Teodor R."/>
            <person name="Lu Y."/>
            <person name="Bowser T.A."/>
            <person name="Graham I.A."/>
            <person name="Ye K."/>
        </authorList>
    </citation>
    <scope>NUCLEOTIDE SEQUENCE [LARGE SCALE GENOMIC DNA]</scope>
    <source>
        <strain evidence="5">cv. HN1</strain>
        <tissue evidence="4">Leaves</tissue>
    </source>
</reference>
<dbReference type="InterPro" id="IPR036397">
    <property type="entry name" value="RNaseH_sf"/>
</dbReference>
<dbReference type="Proteomes" id="UP000316621">
    <property type="component" value="Chromosome 6"/>
</dbReference>
<sequence length="612" mass="68753">MAGDKKTLHPAFTINNIKTLIPILLDIKQDEYSSWVFLFELHLQAHRLLFLIDGSTPPPDVDAPTVLQPDALCRQWMFSTMTKDLMLTVLKSGKTAQEIWDHLKKLFQDNKGNRAATLERQFVNLKFVDCTSIDDYCDKIKSLSDRLRDLDFPMNDKRLVIQLVNGLPEEYNKVASFIQQAMPTFDAARSQLRTEEIRRSQQTCTSSPTALAATASTTDRGTQRSQRSGSAKRSGSRSSSSTADPPLLPTPPHPYQLYRAPNPAYSNHWTPQWATPPCPYPTAPPETAWQQPFSHSSYRGRGRSGQSRGRPSNIGRGQAYVTPSTEYLHPSDIAEAYSSMSLHSPDDAFYMDTGATSHLTADSGTLNTVFNTSNVRSILVGNGNSIPVIASGTKFIDIPSRTLKLKDTLVAPDIIKNLVSVRKFTTDNHVSVEFDPSGFSVKDLRSRKILLRCNSSGELYPITPSVVPPSTSILPHPISLLTCSYDVWHSRLGHPGKAILDNLRANSSILCNKNQSTKLCHSCQVSKHIRLPFSDSNSVTFVPFDIIHSDLWTSPLHVETGFNYYLILLDDFTNYLWIFPFKLKSQVYTKFLEFRSFVETQFEREIKSFVFT</sequence>
<dbReference type="GO" id="GO:0003676">
    <property type="term" value="F:nucleic acid binding"/>
    <property type="evidence" value="ECO:0007669"/>
    <property type="project" value="InterPro"/>
</dbReference>
<dbReference type="Pfam" id="PF22936">
    <property type="entry name" value="Pol_BBD"/>
    <property type="match status" value="1"/>
</dbReference>
<evidence type="ECO:0000313" key="5">
    <source>
        <dbReference type="Proteomes" id="UP000316621"/>
    </source>
</evidence>
<dbReference type="SUPFAM" id="SSF53098">
    <property type="entry name" value="Ribonuclease H-like"/>
    <property type="match status" value="1"/>
</dbReference>
<dbReference type="Pfam" id="PF13976">
    <property type="entry name" value="gag_pre-integrs"/>
    <property type="match status" value="1"/>
</dbReference>
<dbReference type="InterPro" id="IPR054722">
    <property type="entry name" value="PolX-like_BBD"/>
</dbReference>
<dbReference type="Gramene" id="RZC64532">
    <property type="protein sequence ID" value="RZC64532"/>
    <property type="gene ID" value="C5167_008223"/>
</dbReference>
<evidence type="ECO:0000256" key="1">
    <source>
        <dbReference type="SAM" id="MobiDB-lite"/>
    </source>
</evidence>
<dbReference type="OMA" id="KWELIMA"/>
<evidence type="ECO:0000259" key="2">
    <source>
        <dbReference type="Pfam" id="PF13976"/>
    </source>
</evidence>
<name>A0A4Y7JWU4_PAPSO</name>
<feature type="compositionally biased region" description="Low complexity" evidence="1">
    <location>
        <begin position="203"/>
        <end position="245"/>
    </location>
</feature>
<accession>A0A4Y7JWU4</accession>
<feature type="domain" description="Retrovirus-related Pol polyprotein from transposon TNT 1-94-like beta-barrel" evidence="3">
    <location>
        <begin position="349"/>
        <end position="426"/>
    </location>
</feature>
<dbReference type="EMBL" id="CM010720">
    <property type="protein sequence ID" value="RZC64532.1"/>
    <property type="molecule type" value="Genomic_DNA"/>
</dbReference>
<evidence type="ECO:0000313" key="4">
    <source>
        <dbReference type="EMBL" id="RZC64532.1"/>
    </source>
</evidence>